<dbReference type="STRING" id="29524.SAMN02745171_00282"/>
<dbReference type="RefSeq" id="WP_078736248.1">
    <property type="nucleotide sequence ID" value="NZ_FUXE01000002.1"/>
</dbReference>
<evidence type="ECO:0000313" key="1">
    <source>
        <dbReference type="EMBL" id="SJZ48934.1"/>
    </source>
</evidence>
<keyword evidence="2" id="KW-1185">Reference proteome</keyword>
<name>A0A1T4L2I4_9PORP</name>
<sequence>MIKKLLIRVGILLFIALLVYMAFTIPQRKQEVVIRDIKATVKSGDTPKFVKEECLIEDIKRLRPDVIGLQADSIELLALEQTLLENTLFKKVNIFYTTKGTLHVEVTQRDPFFIVSTSTTNYYVTKDREIVPLHRQEQYSYPLMVVHGHVDEESAKGPIYNLLSLTSQDPFWSSFFTSFYVSSPEKQLIAQTRIADLEVNFGQKTQWKRKLWQLRTFLNKVYPRLGWGAFHSIYLEYPDRVITVPTHETASFLRQDSLFIAQ</sequence>
<gene>
    <name evidence="1" type="ORF">SAMN02745171_00282</name>
</gene>
<dbReference type="AlphaFoldDB" id="A0A1T4L2I4"/>
<dbReference type="EMBL" id="FUXE01000002">
    <property type="protein sequence ID" value="SJZ48934.1"/>
    <property type="molecule type" value="Genomic_DNA"/>
</dbReference>
<evidence type="ECO:0008006" key="3">
    <source>
        <dbReference type="Google" id="ProtNLM"/>
    </source>
</evidence>
<dbReference type="OrthoDB" id="1466667at2"/>
<accession>A0A1T4L2I4</accession>
<proteinExistence type="predicted"/>
<protein>
    <recommendedName>
        <fullName evidence="3">Cell division protein FtsQ</fullName>
    </recommendedName>
</protein>
<evidence type="ECO:0000313" key="2">
    <source>
        <dbReference type="Proteomes" id="UP000190121"/>
    </source>
</evidence>
<organism evidence="1 2">
    <name type="scientific">Porphyromonas circumdentaria</name>
    <dbReference type="NCBI Taxonomy" id="29524"/>
    <lineage>
        <taxon>Bacteria</taxon>
        <taxon>Pseudomonadati</taxon>
        <taxon>Bacteroidota</taxon>
        <taxon>Bacteroidia</taxon>
        <taxon>Bacteroidales</taxon>
        <taxon>Porphyromonadaceae</taxon>
        <taxon>Porphyromonas</taxon>
    </lineage>
</organism>
<reference evidence="2" key="1">
    <citation type="submission" date="2017-02" db="EMBL/GenBank/DDBJ databases">
        <authorList>
            <person name="Varghese N."/>
            <person name="Submissions S."/>
        </authorList>
    </citation>
    <scope>NUCLEOTIDE SEQUENCE [LARGE SCALE GENOMIC DNA]</scope>
    <source>
        <strain evidence="2">ATCC 51356</strain>
    </source>
</reference>
<dbReference type="Proteomes" id="UP000190121">
    <property type="component" value="Unassembled WGS sequence"/>
</dbReference>